<protein>
    <submittedName>
        <fullName evidence="2">Uncharacterized protein</fullName>
    </submittedName>
</protein>
<feature type="chain" id="PRO_5031332670" evidence="1">
    <location>
        <begin position="23"/>
        <end position="173"/>
    </location>
</feature>
<keyword evidence="1" id="KW-0732">Signal</keyword>
<sequence>MNRSKLSAAVVAVLLGAGSALAAQTKGTPVAEPIVEAGGSQSLEAQREAVVAAFEPGERFAELDEAGRGSVLASFERMQALLGGRDIGQLTAEEKVALFNEQSDLNGVLTDAEADSRITCKRNRTVNSRISNTECHTVAEWDRRRERARKLMDMNKRSVTCTADSNGSFSACQ</sequence>
<evidence type="ECO:0000256" key="1">
    <source>
        <dbReference type="SAM" id="SignalP"/>
    </source>
</evidence>
<proteinExistence type="predicted"/>
<reference evidence="2 3" key="1">
    <citation type="submission" date="2020-08" db="EMBL/GenBank/DDBJ databases">
        <title>Genomic Encyclopedia of Type Strains, Phase IV (KMG-IV): sequencing the most valuable type-strain genomes for metagenomic binning, comparative biology and taxonomic classification.</title>
        <authorList>
            <person name="Goeker M."/>
        </authorList>
    </citation>
    <scope>NUCLEOTIDE SEQUENCE [LARGE SCALE GENOMIC DNA]</scope>
    <source>
        <strain evidence="2 3">DSM 24163</strain>
    </source>
</reference>
<dbReference type="AlphaFoldDB" id="A0A7W8D6S4"/>
<evidence type="ECO:0000313" key="3">
    <source>
        <dbReference type="Proteomes" id="UP000521199"/>
    </source>
</evidence>
<dbReference type="RefSeq" id="WP_183961489.1">
    <property type="nucleotide sequence ID" value="NZ_JACHHP010000004.1"/>
</dbReference>
<keyword evidence="3" id="KW-1185">Reference proteome</keyword>
<accession>A0A7W8D6S4</accession>
<feature type="signal peptide" evidence="1">
    <location>
        <begin position="1"/>
        <end position="22"/>
    </location>
</feature>
<comment type="caution">
    <text evidence="2">The sequence shown here is derived from an EMBL/GenBank/DDBJ whole genome shotgun (WGS) entry which is preliminary data.</text>
</comment>
<evidence type="ECO:0000313" key="2">
    <source>
        <dbReference type="EMBL" id="MBB5208948.1"/>
    </source>
</evidence>
<gene>
    <name evidence="2" type="ORF">HNQ52_002498</name>
</gene>
<dbReference type="EMBL" id="JACHHP010000004">
    <property type="protein sequence ID" value="MBB5208948.1"/>
    <property type="molecule type" value="Genomic_DNA"/>
</dbReference>
<dbReference type="Proteomes" id="UP000521199">
    <property type="component" value="Unassembled WGS sequence"/>
</dbReference>
<organism evidence="2 3">
    <name type="scientific">Chiayiivirga flava</name>
    <dbReference type="NCBI Taxonomy" id="659595"/>
    <lineage>
        <taxon>Bacteria</taxon>
        <taxon>Pseudomonadati</taxon>
        <taxon>Pseudomonadota</taxon>
        <taxon>Gammaproteobacteria</taxon>
        <taxon>Lysobacterales</taxon>
        <taxon>Lysobacteraceae</taxon>
        <taxon>Chiayiivirga</taxon>
    </lineage>
</organism>
<name>A0A7W8D6S4_9GAMM</name>